<dbReference type="PANTHER" id="PTHR22901:SF0">
    <property type="entry name" value="SIALATE O-ACETYLESTERASE"/>
    <property type="match status" value="1"/>
</dbReference>
<evidence type="ECO:0000313" key="5">
    <source>
        <dbReference type="EMBL" id="QUB86344.1"/>
    </source>
</evidence>
<evidence type="ECO:0000313" key="6">
    <source>
        <dbReference type="Proteomes" id="UP000060345"/>
    </source>
</evidence>
<evidence type="ECO:0000256" key="1">
    <source>
        <dbReference type="ARBA" id="ARBA00022801"/>
    </source>
</evidence>
<evidence type="ECO:0000259" key="2">
    <source>
        <dbReference type="Pfam" id="PF03629"/>
    </source>
</evidence>
<evidence type="ECO:0000313" key="4">
    <source>
        <dbReference type="EMBL" id="AKU68713.1"/>
    </source>
</evidence>
<dbReference type="OrthoDB" id="9816001at2"/>
<dbReference type="Pfam" id="PF13472">
    <property type="entry name" value="Lipase_GDSL_2"/>
    <property type="match status" value="1"/>
</dbReference>
<gene>
    <name evidence="4" type="ORF">ADJ77_02430</name>
    <name evidence="5" type="ORF">J5A51_09580</name>
</gene>
<dbReference type="GO" id="GO:0005975">
    <property type="term" value="P:carbohydrate metabolic process"/>
    <property type="evidence" value="ECO:0007669"/>
    <property type="project" value="TreeGrafter"/>
</dbReference>
<dbReference type="Pfam" id="PF03629">
    <property type="entry name" value="SASA"/>
    <property type="match status" value="2"/>
</dbReference>
<sequence length="693" mass="78310">MNMKKRTIVLFGLLLMVLTVVAGGRIKVACVGNSVTWGMTITDREKYCYPSQLQQMLGEGYEVRNFGHSGTTLLCRGHRPYVNQKEYKEALDFKADLVVIHLGLNDTDPRNWPEHSEEFNTDYISLIDSFRQANPKAKIWICLMTPIFDRHPRFESGTRDWHEQIQKHIRQVAKAARLPLIDLNTPLYSRPDLLADAIHPNAEGAKIIAETVYGALTGNYGGLALSPLYTDGMVVQRSKPVIFRGKANTGETVRVNFNGRTLSAIADGAGKWRVSFPAEKAGGPYHAVISTKKEKLTIKDIYVGEVWLCSGQSNMELPVNAVQSRKQDLDEADRQTRLHLFNMSAIYPTNAVAWSAAACDSVNRHQYLRVGPWRNCSRESLSGFSAVAYHFGKKLADSLQVPVGIICNAVGGTTTESWIDRRTLEQRMPAILRDWYHGDFGMKWARERALQNVSVSKNPLQRHPYAPAYMFEAGMLPLKGYDVKGVVWYQGESNAHNMELHERLFPMLQKSWRRFFHNPELPFYFVQLSSLNRPSWPRFRDSQRRMASTLRNTWMAVTTDVGDSLDVHYTNKKPVGERLGLQALHHSYDYKIESEGPVCHSVSVKDNGLELQFTHAQSLSANGSRLVGFEVAGADGIYFPAEAQITSSNTLLVRSSSVTRPLYVRYGWQPFTRANLVNEAGLPCSTFQWKVRK</sequence>
<dbReference type="InterPro" id="IPR005181">
    <property type="entry name" value="SASA"/>
</dbReference>
<feature type="domain" description="Sialate O-acetylesterase" evidence="2">
    <location>
        <begin position="305"/>
        <end position="423"/>
    </location>
</feature>
<dbReference type="Gene3D" id="3.40.50.1110">
    <property type="entry name" value="SGNH hydrolase"/>
    <property type="match status" value="2"/>
</dbReference>
<name>A0A0K1NIK6_9BACT</name>
<dbReference type="InterPro" id="IPR036514">
    <property type="entry name" value="SGNH_hydro_sf"/>
</dbReference>
<organism evidence="4 6">
    <name type="scientific">Prevotella fusca JCM 17724</name>
    <dbReference type="NCBI Taxonomy" id="1236517"/>
    <lineage>
        <taxon>Bacteria</taxon>
        <taxon>Pseudomonadati</taxon>
        <taxon>Bacteroidota</taxon>
        <taxon>Bacteroidia</taxon>
        <taxon>Bacteroidales</taxon>
        <taxon>Prevotellaceae</taxon>
        <taxon>Prevotella</taxon>
    </lineage>
</organism>
<dbReference type="eggNOG" id="COG2755">
    <property type="taxonomic scope" value="Bacteria"/>
</dbReference>
<dbReference type="Proteomes" id="UP000060345">
    <property type="component" value="Chromosome 1"/>
</dbReference>
<reference evidence="4 6" key="1">
    <citation type="submission" date="2015-07" db="EMBL/GenBank/DDBJ databases">
        <authorList>
            <person name="Noorani M."/>
        </authorList>
    </citation>
    <scope>NUCLEOTIDE SEQUENCE [LARGE SCALE GENOMIC DNA]</scope>
    <source>
        <strain evidence="4 6">W1435</strain>
    </source>
</reference>
<feature type="domain" description="Sialate O-acetylesterase" evidence="2">
    <location>
        <begin position="480"/>
        <end position="578"/>
    </location>
</feature>
<dbReference type="EMBL" id="CP012074">
    <property type="protein sequence ID" value="AKU68713.1"/>
    <property type="molecule type" value="Genomic_DNA"/>
</dbReference>
<dbReference type="GO" id="GO:0001681">
    <property type="term" value="F:sialate O-acetylesterase activity"/>
    <property type="evidence" value="ECO:0007669"/>
    <property type="project" value="InterPro"/>
</dbReference>
<dbReference type="AlphaFoldDB" id="A0A0K1NIK6"/>
<dbReference type="KEGG" id="pfus:ADJ77_02430"/>
<proteinExistence type="predicted"/>
<dbReference type="SUPFAM" id="SSF52266">
    <property type="entry name" value="SGNH hydrolase"/>
    <property type="match status" value="2"/>
</dbReference>
<keyword evidence="7" id="KW-1185">Reference proteome</keyword>
<dbReference type="STRING" id="1236517.ADJ77_02430"/>
<dbReference type="EMBL" id="CP072370">
    <property type="protein sequence ID" value="QUB86344.1"/>
    <property type="molecule type" value="Genomic_DNA"/>
</dbReference>
<dbReference type="InterPro" id="IPR013830">
    <property type="entry name" value="SGNH_hydro"/>
</dbReference>
<dbReference type="RefSeq" id="WP_025078767.1">
    <property type="nucleotide sequence ID" value="NZ_BAKO01000024.1"/>
</dbReference>
<protein>
    <submittedName>
        <fullName evidence="4">Sialate O-acetylesterase</fullName>
    </submittedName>
</protein>
<reference evidence="5 7" key="2">
    <citation type="submission" date="2021-03" db="EMBL/GenBank/DDBJ databases">
        <title>Human Oral Microbial Genomes.</title>
        <authorList>
            <person name="Johnston C.D."/>
            <person name="Chen T."/>
            <person name="Dewhirst F.E."/>
        </authorList>
    </citation>
    <scope>NUCLEOTIDE SEQUENCE [LARGE SCALE GENOMIC DNA]</scope>
    <source>
        <strain evidence="5 7">W1435</strain>
    </source>
</reference>
<dbReference type="Gene3D" id="2.60.40.10">
    <property type="entry name" value="Immunoglobulins"/>
    <property type="match status" value="1"/>
</dbReference>
<evidence type="ECO:0000313" key="7">
    <source>
        <dbReference type="Proteomes" id="UP000682005"/>
    </source>
</evidence>
<feature type="domain" description="SGNH hydrolase-type esterase" evidence="3">
    <location>
        <begin position="30"/>
        <end position="206"/>
    </location>
</feature>
<accession>A0A0K1NIK6</accession>
<dbReference type="InterPro" id="IPR013783">
    <property type="entry name" value="Ig-like_fold"/>
</dbReference>
<keyword evidence="1" id="KW-0378">Hydrolase</keyword>
<dbReference type="InterPro" id="IPR039329">
    <property type="entry name" value="SIAE"/>
</dbReference>
<evidence type="ECO:0000259" key="3">
    <source>
        <dbReference type="Pfam" id="PF13472"/>
    </source>
</evidence>
<dbReference type="PANTHER" id="PTHR22901">
    <property type="entry name" value="SIALATE O-ACETYLESTERASE"/>
    <property type="match status" value="1"/>
</dbReference>
<dbReference type="Proteomes" id="UP000682005">
    <property type="component" value="Chromosome 1"/>
</dbReference>